<evidence type="ECO:0008006" key="3">
    <source>
        <dbReference type="Google" id="ProtNLM"/>
    </source>
</evidence>
<feature type="non-terminal residue" evidence="1">
    <location>
        <position position="1"/>
    </location>
</feature>
<protein>
    <recommendedName>
        <fullName evidence="3">Disease resistance protein</fullName>
    </recommendedName>
</protein>
<dbReference type="Proteomes" id="UP000237347">
    <property type="component" value="Unassembled WGS sequence"/>
</dbReference>
<accession>A0AAW0KUR9</accession>
<name>A0AAW0KUR9_QUESU</name>
<dbReference type="EMBL" id="PKMF04000234">
    <property type="protein sequence ID" value="KAK7841761.1"/>
    <property type="molecule type" value="Genomic_DNA"/>
</dbReference>
<comment type="caution">
    <text evidence="1">The sequence shown here is derived from an EMBL/GenBank/DDBJ whole genome shotgun (WGS) entry which is preliminary data.</text>
</comment>
<reference evidence="1 2" key="1">
    <citation type="journal article" date="2018" name="Sci. Data">
        <title>The draft genome sequence of cork oak.</title>
        <authorList>
            <person name="Ramos A.M."/>
            <person name="Usie A."/>
            <person name="Barbosa P."/>
            <person name="Barros P.M."/>
            <person name="Capote T."/>
            <person name="Chaves I."/>
            <person name="Simoes F."/>
            <person name="Abreu I."/>
            <person name="Carrasquinho I."/>
            <person name="Faro C."/>
            <person name="Guimaraes J.B."/>
            <person name="Mendonca D."/>
            <person name="Nobrega F."/>
            <person name="Rodrigues L."/>
            <person name="Saibo N.J.M."/>
            <person name="Varela M.C."/>
            <person name="Egas C."/>
            <person name="Matos J."/>
            <person name="Miguel C.M."/>
            <person name="Oliveira M.M."/>
            <person name="Ricardo C.P."/>
            <person name="Goncalves S."/>
        </authorList>
    </citation>
    <scope>NUCLEOTIDE SEQUENCE [LARGE SCALE GENOMIC DNA]</scope>
    <source>
        <strain evidence="2">cv. HL8</strain>
    </source>
</reference>
<keyword evidence="2" id="KW-1185">Reference proteome</keyword>
<sequence>LKDLKLHWWRLEEDLLPHVAALTHLGRLSPTNAHVGNQLCFMPKGIEYLKNLQQLDLELVSMELQNRIEGEGSLDSLKVHYIW</sequence>
<organism evidence="1 2">
    <name type="scientific">Quercus suber</name>
    <name type="common">Cork oak</name>
    <dbReference type="NCBI Taxonomy" id="58331"/>
    <lineage>
        <taxon>Eukaryota</taxon>
        <taxon>Viridiplantae</taxon>
        <taxon>Streptophyta</taxon>
        <taxon>Embryophyta</taxon>
        <taxon>Tracheophyta</taxon>
        <taxon>Spermatophyta</taxon>
        <taxon>Magnoliopsida</taxon>
        <taxon>eudicotyledons</taxon>
        <taxon>Gunneridae</taxon>
        <taxon>Pentapetalae</taxon>
        <taxon>rosids</taxon>
        <taxon>fabids</taxon>
        <taxon>Fagales</taxon>
        <taxon>Fagaceae</taxon>
        <taxon>Quercus</taxon>
    </lineage>
</organism>
<evidence type="ECO:0000313" key="2">
    <source>
        <dbReference type="Proteomes" id="UP000237347"/>
    </source>
</evidence>
<gene>
    <name evidence="1" type="ORF">CFP56_014898</name>
</gene>
<proteinExistence type="predicted"/>
<evidence type="ECO:0000313" key="1">
    <source>
        <dbReference type="EMBL" id="KAK7841761.1"/>
    </source>
</evidence>
<dbReference type="AlphaFoldDB" id="A0AAW0KUR9"/>